<evidence type="ECO:0000313" key="2">
    <source>
        <dbReference type="Proteomes" id="UP001295423"/>
    </source>
</evidence>
<accession>A0AAD2G8I0</accession>
<dbReference type="Proteomes" id="UP001295423">
    <property type="component" value="Unassembled WGS sequence"/>
</dbReference>
<keyword evidence="2" id="KW-1185">Reference proteome</keyword>
<name>A0AAD2G8I0_9STRA</name>
<reference evidence="1" key="1">
    <citation type="submission" date="2023-08" db="EMBL/GenBank/DDBJ databases">
        <authorList>
            <person name="Audoor S."/>
            <person name="Bilcke G."/>
        </authorList>
    </citation>
    <scope>NUCLEOTIDE SEQUENCE</scope>
</reference>
<dbReference type="AlphaFoldDB" id="A0AAD2G8I0"/>
<comment type="caution">
    <text evidence="1">The sequence shown here is derived from an EMBL/GenBank/DDBJ whole genome shotgun (WGS) entry which is preliminary data.</text>
</comment>
<organism evidence="1 2">
    <name type="scientific">Cylindrotheca closterium</name>
    <dbReference type="NCBI Taxonomy" id="2856"/>
    <lineage>
        <taxon>Eukaryota</taxon>
        <taxon>Sar</taxon>
        <taxon>Stramenopiles</taxon>
        <taxon>Ochrophyta</taxon>
        <taxon>Bacillariophyta</taxon>
        <taxon>Bacillariophyceae</taxon>
        <taxon>Bacillariophycidae</taxon>
        <taxon>Bacillariales</taxon>
        <taxon>Bacillariaceae</taxon>
        <taxon>Cylindrotheca</taxon>
    </lineage>
</organism>
<protein>
    <submittedName>
        <fullName evidence="1">Uncharacterized protein</fullName>
    </submittedName>
</protein>
<evidence type="ECO:0000313" key="1">
    <source>
        <dbReference type="EMBL" id="CAJ1963644.1"/>
    </source>
</evidence>
<sequence length="282" mass="31860">MRLLQSLLYQQRKALRIRSALLSTTSPGVLIPQHLFTLDENDLRFSLPRLGFVPRVLLGPVPITPTDVTRPAAARSLQALRDYCWARRLCSAQMIHDHGKPSSKSPPAPKEKPVKVNQYVPTESPLPATMYSDCDENMLSEYQCLVRQQLEFFESSKQDIRWSKQGRNNNLVPGQVGIRCKWCSHLPTQCRSPGAVYYSATLNGLYQAAQNMVKNHLCKEECRHVPPDIEHRLIRLRGSRRRGPGGKKYWVEGAMARGIYECGGRLGLKQLKVAIPCRKGAT</sequence>
<proteinExistence type="predicted"/>
<gene>
    <name evidence="1" type="ORF">CYCCA115_LOCUS20258</name>
</gene>
<dbReference type="EMBL" id="CAKOGP040002154">
    <property type="protein sequence ID" value="CAJ1963644.1"/>
    <property type="molecule type" value="Genomic_DNA"/>
</dbReference>